<organism evidence="4 5">
    <name type="scientific">Streptomyces adustus</name>
    <dbReference type="NCBI Taxonomy" id="1609272"/>
    <lineage>
        <taxon>Bacteria</taxon>
        <taxon>Bacillati</taxon>
        <taxon>Actinomycetota</taxon>
        <taxon>Actinomycetes</taxon>
        <taxon>Kitasatosporales</taxon>
        <taxon>Streptomycetaceae</taxon>
        <taxon>Streptomyces</taxon>
    </lineage>
</organism>
<dbReference type="GO" id="GO:0009073">
    <property type="term" value="P:aromatic amino acid family biosynthetic process"/>
    <property type="evidence" value="ECO:0007669"/>
    <property type="project" value="UniProtKB-KW"/>
</dbReference>
<dbReference type="InterPro" id="IPR036291">
    <property type="entry name" value="NAD(P)-bd_dom_sf"/>
</dbReference>
<dbReference type="GO" id="GO:0050661">
    <property type="term" value="F:NADP binding"/>
    <property type="evidence" value="ECO:0007669"/>
    <property type="project" value="TreeGrafter"/>
</dbReference>
<dbReference type="PANTHER" id="PTHR21089">
    <property type="entry name" value="SHIKIMATE DEHYDROGENASE"/>
    <property type="match status" value="1"/>
</dbReference>
<protein>
    <submittedName>
        <fullName evidence="4">Shikimate dehydrogenase</fullName>
    </submittedName>
</protein>
<keyword evidence="2" id="KW-0057">Aromatic amino acid biosynthesis</keyword>
<keyword evidence="5" id="KW-1185">Reference proteome</keyword>
<feature type="domain" description="Shikimate dehydrogenase substrate binding N-terminal" evidence="3">
    <location>
        <begin position="20"/>
        <end position="103"/>
    </location>
</feature>
<accession>A0A5N8VEP1</accession>
<dbReference type="SUPFAM" id="SSF53223">
    <property type="entry name" value="Aminoacid dehydrogenase-like, N-terminal domain"/>
    <property type="match status" value="1"/>
</dbReference>
<reference evidence="4 5" key="1">
    <citation type="submission" date="2019-07" db="EMBL/GenBank/DDBJ databases">
        <title>New species of Amycolatopsis and Streptomyces.</title>
        <authorList>
            <person name="Duangmal K."/>
            <person name="Teo W.F.A."/>
            <person name="Lipun K."/>
        </authorList>
    </citation>
    <scope>NUCLEOTIDE SEQUENCE [LARGE SCALE GENOMIC DNA]</scope>
    <source>
        <strain evidence="4 5">NBRC 109810</strain>
    </source>
</reference>
<dbReference type="GO" id="GO:0009423">
    <property type="term" value="P:chorismate biosynthetic process"/>
    <property type="evidence" value="ECO:0007669"/>
    <property type="project" value="TreeGrafter"/>
</dbReference>
<dbReference type="Gene3D" id="3.40.50.720">
    <property type="entry name" value="NAD(P)-binding Rossmann-like Domain"/>
    <property type="match status" value="1"/>
</dbReference>
<dbReference type="AlphaFoldDB" id="A0A5N8VEP1"/>
<dbReference type="GO" id="GO:0004764">
    <property type="term" value="F:shikimate 3-dehydrogenase (NADP+) activity"/>
    <property type="evidence" value="ECO:0007669"/>
    <property type="project" value="InterPro"/>
</dbReference>
<dbReference type="Proteomes" id="UP000325849">
    <property type="component" value="Unassembled WGS sequence"/>
</dbReference>
<dbReference type="GO" id="GO:0005829">
    <property type="term" value="C:cytosol"/>
    <property type="evidence" value="ECO:0007669"/>
    <property type="project" value="TreeGrafter"/>
</dbReference>
<dbReference type="SUPFAM" id="SSF51735">
    <property type="entry name" value="NAD(P)-binding Rossmann-fold domains"/>
    <property type="match status" value="1"/>
</dbReference>
<dbReference type="Gene3D" id="3.40.50.10860">
    <property type="entry name" value="Leucine Dehydrogenase, chain A, domain 1"/>
    <property type="match status" value="1"/>
</dbReference>
<gene>
    <name evidence="4" type="ORF">FNH09_21445</name>
</gene>
<evidence type="ECO:0000259" key="3">
    <source>
        <dbReference type="Pfam" id="PF08501"/>
    </source>
</evidence>
<sequence length="273" mass="28299">MSHSSGAISPITGRTRLFAVLGDPVGQVRAPELLNPVFAELGLDAALVPVHAPAAHLGEVVRGLQRAGNVDGLLVTVPHKAAVLAFADVLSPAVRLAGAANVLRRGQDGRWYAENFDGAGFVAGLLHAGRAPAGRSVTLVGAGGAGSAIAAALVLAGVARLDIVDLDPARVRALVDRLSAHAPGVVRHSPLESARDADIVVNATPLGLREDDPLPFDPARLGPNTLVADIIMTPPETRLLRTAAALGLPVHPGAPMLLRQLDLYREFFGLRRS</sequence>
<comment type="pathway">
    <text evidence="1">Metabolic intermediate biosynthesis; chorismate biosynthesis; chorismate from D-erythrose 4-phosphate and phosphoenolpyruvate: step 4/7.</text>
</comment>
<dbReference type="EMBL" id="VJZD01000085">
    <property type="protein sequence ID" value="MPY33710.1"/>
    <property type="molecule type" value="Genomic_DNA"/>
</dbReference>
<dbReference type="InterPro" id="IPR022893">
    <property type="entry name" value="Shikimate_DH_fam"/>
</dbReference>
<keyword evidence="2" id="KW-0028">Amino-acid biosynthesis</keyword>
<dbReference type="OrthoDB" id="3609723at2"/>
<dbReference type="GO" id="GO:0019632">
    <property type="term" value="P:shikimate metabolic process"/>
    <property type="evidence" value="ECO:0007669"/>
    <property type="project" value="TreeGrafter"/>
</dbReference>
<name>A0A5N8VEP1_9ACTN</name>
<dbReference type="InterPro" id="IPR046346">
    <property type="entry name" value="Aminoacid_DH-like_N_sf"/>
</dbReference>
<dbReference type="InterPro" id="IPR013708">
    <property type="entry name" value="Shikimate_DH-bd_N"/>
</dbReference>
<evidence type="ECO:0000313" key="5">
    <source>
        <dbReference type="Proteomes" id="UP000325849"/>
    </source>
</evidence>
<evidence type="ECO:0000313" key="4">
    <source>
        <dbReference type="EMBL" id="MPY33710.1"/>
    </source>
</evidence>
<evidence type="ECO:0000256" key="1">
    <source>
        <dbReference type="ARBA" id="ARBA00004871"/>
    </source>
</evidence>
<evidence type="ECO:0000256" key="2">
    <source>
        <dbReference type="ARBA" id="ARBA00023141"/>
    </source>
</evidence>
<dbReference type="RefSeq" id="WP_152890406.1">
    <property type="nucleotide sequence ID" value="NZ_VJZD01000085.1"/>
</dbReference>
<proteinExistence type="predicted"/>
<comment type="caution">
    <text evidence="4">The sequence shown here is derived from an EMBL/GenBank/DDBJ whole genome shotgun (WGS) entry which is preliminary data.</text>
</comment>
<dbReference type="PANTHER" id="PTHR21089:SF1">
    <property type="entry name" value="BIFUNCTIONAL 3-DEHYDROQUINATE DEHYDRATASE_SHIKIMATE DEHYDROGENASE, CHLOROPLASTIC"/>
    <property type="match status" value="1"/>
</dbReference>
<dbReference type="Pfam" id="PF08501">
    <property type="entry name" value="Shikimate_dh_N"/>
    <property type="match status" value="1"/>
</dbReference>